<evidence type="ECO:0000313" key="2">
    <source>
        <dbReference type="EMBL" id="CAH1243152.1"/>
    </source>
</evidence>
<accession>A0A8K0E642</accession>
<feature type="compositionally biased region" description="Basic and acidic residues" evidence="1">
    <location>
        <begin position="156"/>
        <end position="173"/>
    </location>
</feature>
<reference evidence="2" key="1">
    <citation type="submission" date="2022-01" db="EMBL/GenBank/DDBJ databases">
        <authorList>
            <person name="Braso-Vives M."/>
        </authorList>
    </citation>
    <scope>NUCLEOTIDE SEQUENCE</scope>
</reference>
<dbReference type="AlphaFoldDB" id="A0A8K0E642"/>
<evidence type="ECO:0000313" key="3">
    <source>
        <dbReference type="Proteomes" id="UP000838412"/>
    </source>
</evidence>
<evidence type="ECO:0000256" key="1">
    <source>
        <dbReference type="SAM" id="MobiDB-lite"/>
    </source>
</evidence>
<protein>
    <submittedName>
        <fullName evidence="2">REC114 protein</fullName>
    </submittedName>
</protein>
<feature type="region of interest" description="Disordered" evidence="1">
    <location>
        <begin position="153"/>
        <end position="173"/>
    </location>
</feature>
<keyword evidence="3" id="KW-1185">Reference proteome</keyword>
<gene>
    <name evidence="2" type="primary">REC114</name>
    <name evidence="2" type="ORF">BLAG_LOCUS6250</name>
</gene>
<dbReference type="Pfam" id="PF15165">
    <property type="entry name" value="REC114-like"/>
    <property type="match status" value="1"/>
</dbReference>
<dbReference type="EMBL" id="OV696698">
    <property type="protein sequence ID" value="CAH1243152.1"/>
    <property type="molecule type" value="Genomic_DNA"/>
</dbReference>
<dbReference type="PANTHER" id="PTHR34921:SF1">
    <property type="entry name" value="MEIOTIC RECOMBINATION PROTEIN REC114"/>
    <property type="match status" value="1"/>
</dbReference>
<dbReference type="PANTHER" id="PTHR34921">
    <property type="entry name" value="MEIOTIC RECOMBINATION PROTEIN REC114"/>
    <property type="match status" value="1"/>
</dbReference>
<organism evidence="2 3">
    <name type="scientific">Branchiostoma lanceolatum</name>
    <name type="common">Common lancelet</name>
    <name type="synonym">Amphioxus lanceolatum</name>
    <dbReference type="NCBI Taxonomy" id="7740"/>
    <lineage>
        <taxon>Eukaryota</taxon>
        <taxon>Metazoa</taxon>
        <taxon>Chordata</taxon>
        <taxon>Cephalochordata</taxon>
        <taxon>Leptocardii</taxon>
        <taxon>Amphioxiformes</taxon>
        <taxon>Branchiostomatidae</taxon>
        <taxon>Branchiostoma</taxon>
    </lineage>
</organism>
<name>A0A8K0E642_BRALA</name>
<dbReference type="OrthoDB" id="6479200at2759"/>
<sequence>MQALQWPSPISKMADKQQSRRVWKLLRYGRFVASEDQTSLRKEENSKPQGTWKLFGSEDGALSLSLTETNHLLLTKGAEVLEGFSLHNAQQWLKAVHKGDSLLFVSKLNNESRMFRVQVAPSGKQTGIACCAACVRELSKYFPVNTSVISSIPVESGDKDDDKQKEDKKEKKDTEAVISNEAFQISDGRVTVSDMAKILTGTVACDLPLAYQQTNLLTEPDHTDAILRLCLTDSNFPAFVGQVETNMQEIIEGRD</sequence>
<proteinExistence type="predicted"/>
<dbReference type="Proteomes" id="UP000838412">
    <property type="component" value="Chromosome 13"/>
</dbReference>
<dbReference type="InterPro" id="IPR029168">
    <property type="entry name" value="REC114L"/>
</dbReference>